<dbReference type="SUPFAM" id="SSF49464">
    <property type="entry name" value="Carboxypeptidase regulatory domain-like"/>
    <property type="match status" value="1"/>
</dbReference>
<evidence type="ECO:0000256" key="5">
    <source>
        <dbReference type="SAM" id="MobiDB-lite"/>
    </source>
</evidence>
<evidence type="ECO:0000313" key="9">
    <source>
        <dbReference type="Proteomes" id="UP001597393"/>
    </source>
</evidence>
<evidence type="ECO:0000313" key="8">
    <source>
        <dbReference type="EMBL" id="MFD2597429.1"/>
    </source>
</evidence>
<dbReference type="Proteomes" id="UP001597393">
    <property type="component" value="Unassembled WGS sequence"/>
</dbReference>
<dbReference type="InterPro" id="IPR006260">
    <property type="entry name" value="TonB/TolA_C"/>
</dbReference>
<keyword evidence="4 6" id="KW-0472">Membrane</keyword>
<feature type="transmembrane region" description="Helical" evidence="6">
    <location>
        <begin position="94"/>
        <end position="113"/>
    </location>
</feature>
<dbReference type="Pfam" id="PF03544">
    <property type="entry name" value="TonB_C"/>
    <property type="match status" value="1"/>
</dbReference>
<evidence type="ECO:0000256" key="6">
    <source>
        <dbReference type="SAM" id="Phobius"/>
    </source>
</evidence>
<dbReference type="SUPFAM" id="SSF74653">
    <property type="entry name" value="TolA/TonB C-terminal domain"/>
    <property type="match status" value="1"/>
</dbReference>
<feature type="compositionally biased region" description="Polar residues" evidence="5">
    <location>
        <begin position="148"/>
        <end position="165"/>
    </location>
</feature>
<keyword evidence="3 6" id="KW-1133">Transmembrane helix</keyword>
<keyword evidence="9" id="KW-1185">Reference proteome</keyword>
<gene>
    <name evidence="8" type="ORF">ACFSQ3_00580</name>
</gene>
<feature type="domain" description="TonB C-terminal" evidence="7">
    <location>
        <begin position="370"/>
        <end position="412"/>
    </location>
</feature>
<comment type="caution">
    <text evidence="8">The sequence shown here is derived from an EMBL/GenBank/DDBJ whole genome shotgun (WGS) entry which is preliminary data.</text>
</comment>
<reference evidence="9" key="1">
    <citation type="journal article" date="2019" name="Int. J. Syst. Evol. Microbiol.">
        <title>The Global Catalogue of Microorganisms (GCM) 10K type strain sequencing project: providing services to taxonomists for standard genome sequencing and annotation.</title>
        <authorList>
            <consortium name="The Broad Institute Genomics Platform"/>
            <consortium name="The Broad Institute Genome Sequencing Center for Infectious Disease"/>
            <person name="Wu L."/>
            <person name="Ma J."/>
        </authorList>
    </citation>
    <scope>NUCLEOTIDE SEQUENCE [LARGE SCALE GENOMIC DNA]</scope>
    <source>
        <strain evidence="9">KCTC 42248</strain>
    </source>
</reference>
<protein>
    <submittedName>
        <fullName evidence="8">TonB family protein</fullName>
    </submittedName>
</protein>
<evidence type="ECO:0000259" key="7">
    <source>
        <dbReference type="Pfam" id="PF03544"/>
    </source>
</evidence>
<dbReference type="RefSeq" id="WP_380866587.1">
    <property type="nucleotide sequence ID" value="NZ_JBHUMA010000003.1"/>
</dbReference>
<dbReference type="InterPro" id="IPR008969">
    <property type="entry name" value="CarboxyPept-like_regulatory"/>
</dbReference>
<keyword evidence="2 6" id="KW-0812">Transmembrane</keyword>
<dbReference type="Gene3D" id="2.60.40.1120">
    <property type="entry name" value="Carboxypeptidase-like, regulatory domain"/>
    <property type="match status" value="1"/>
</dbReference>
<dbReference type="EMBL" id="JBHUMA010000003">
    <property type="protein sequence ID" value="MFD2597429.1"/>
    <property type="molecule type" value="Genomic_DNA"/>
</dbReference>
<accession>A0ABW5NE97</accession>
<dbReference type="InterPro" id="IPR037682">
    <property type="entry name" value="TonB_C"/>
</dbReference>
<evidence type="ECO:0000256" key="1">
    <source>
        <dbReference type="ARBA" id="ARBA00004167"/>
    </source>
</evidence>
<dbReference type="Gene3D" id="3.30.1150.10">
    <property type="match status" value="1"/>
</dbReference>
<comment type="subcellular location">
    <subcellularLocation>
        <location evidence="1">Membrane</location>
        <topology evidence="1">Single-pass membrane protein</topology>
    </subcellularLocation>
</comment>
<name>A0ABW5NE97_9SPHI</name>
<dbReference type="NCBIfam" id="TIGR01352">
    <property type="entry name" value="tonB_Cterm"/>
    <property type="match status" value="1"/>
</dbReference>
<evidence type="ECO:0000256" key="3">
    <source>
        <dbReference type="ARBA" id="ARBA00022989"/>
    </source>
</evidence>
<feature type="region of interest" description="Disordered" evidence="5">
    <location>
        <begin position="148"/>
        <end position="185"/>
    </location>
</feature>
<evidence type="ECO:0000256" key="4">
    <source>
        <dbReference type="ARBA" id="ARBA00023136"/>
    </source>
</evidence>
<proteinExistence type="predicted"/>
<organism evidence="8 9">
    <name type="scientific">Sphingobacterium corticis</name>
    <dbReference type="NCBI Taxonomy" id="1812823"/>
    <lineage>
        <taxon>Bacteria</taxon>
        <taxon>Pseudomonadati</taxon>
        <taxon>Bacteroidota</taxon>
        <taxon>Sphingobacteriia</taxon>
        <taxon>Sphingobacteriales</taxon>
        <taxon>Sphingobacteriaceae</taxon>
        <taxon>Sphingobacterium</taxon>
    </lineage>
</organism>
<sequence length="427" mass="47050">MNSKPNIEDIRRYVRGEMSPREMFELERLAEADEMIMDILQGVQSEFNQGINPIAVQELNQNIHRRTTKENAQAEPIIEKEIPQTTRRKFPYRWIASAAAVLLVFGVGTTYWLNRDPNQEIASMEPLNIGKKKPSVATQEPNINAEQYVTSEESSLPNVPESNPQRLAYGSQRNKPKSKREGSGRLTSLDTFPIQIIPSNAEELVSQSLGYGKSEQIAYQEISAAPRTASRMANSAVSMSPRASNLDVASLNEIKSITTGIVLDGQTQKPISGATIRSLDMENAITTDATGKFILGSKTENANLLVQAAGFEPTQRIADGAMRIELMPLVSAVKKTNGANSSIRSSKPTMDLFAYQQHIDSVAQEKNMGHGEVTLSFHINANGKPTDIAVKKSAGAKLDRQAIRIIQNGPAWIRGTNKEAAEWTIRF</sequence>
<evidence type="ECO:0000256" key="2">
    <source>
        <dbReference type="ARBA" id="ARBA00022692"/>
    </source>
</evidence>